<organism evidence="1 2">
    <name type="scientific">Sinorhizobium psoraleae</name>
    <dbReference type="NCBI Taxonomy" id="520838"/>
    <lineage>
        <taxon>Bacteria</taxon>
        <taxon>Pseudomonadati</taxon>
        <taxon>Pseudomonadota</taxon>
        <taxon>Alphaproteobacteria</taxon>
        <taxon>Hyphomicrobiales</taxon>
        <taxon>Rhizobiaceae</taxon>
        <taxon>Sinorhizobium/Ensifer group</taxon>
        <taxon>Sinorhizobium</taxon>
    </lineage>
</organism>
<sequence>MILRVEGAVEIDRALLAAIGENDDIVEIHQRRHQPAKCVADGPIVHRHPVDQGCECLKKSIEVDTQIALPADFPASGYTPSTGQSGLKYLSWGIYRRGRL</sequence>
<name>A0ABT4KJG4_9HYPH</name>
<dbReference type="EMBL" id="JAPVOI010000004">
    <property type="protein sequence ID" value="MCZ4092088.1"/>
    <property type="molecule type" value="Genomic_DNA"/>
</dbReference>
<evidence type="ECO:0000313" key="1">
    <source>
        <dbReference type="EMBL" id="MCZ4092088.1"/>
    </source>
</evidence>
<reference evidence="1" key="1">
    <citation type="submission" date="2022-10" db="EMBL/GenBank/DDBJ databases">
        <title>Whole genome sequencing of three plant growth promoting bacteria isolated from Vachellia tortilis subsp. raddiana in Morocco.</title>
        <authorList>
            <person name="Hnini M."/>
            <person name="Zouagui R."/>
            <person name="Zouagui H."/>
            <person name="Chemao Elfihri M.-W."/>
            <person name="Ibrahimi A."/>
            <person name="Sbabou L."/>
            <person name="Aurag J."/>
        </authorList>
    </citation>
    <scope>NUCLEOTIDE SEQUENCE</scope>
    <source>
        <strain evidence="1">LMR678</strain>
    </source>
</reference>
<dbReference type="Proteomes" id="UP001079430">
    <property type="component" value="Unassembled WGS sequence"/>
</dbReference>
<comment type="caution">
    <text evidence="1">The sequence shown here is derived from an EMBL/GenBank/DDBJ whole genome shotgun (WGS) entry which is preliminary data.</text>
</comment>
<keyword evidence="2" id="KW-1185">Reference proteome</keyword>
<evidence type="ECO:0000313" key="2">
    <source>
        <dbReference type="Proteomes" id="UP001079430"/>
    </source>
</evidence>
<gene>
    <name evidence="1" type="ORF">O3W52_19060</name>
</gene>
<protein>
    <submittedName>
        <fullName evidence="1">Uncharacterized protein</fullName>
    </submittedName>
</protein>
<proteinExistence type="predicted"/>
<dbReference type="RefSeq" id="WP_269284672.1">
    <property type="nucleotide sequence ID" value="NZ_JAPVOI010000004.1"/>
</dbReference>
<accession>A0ABT4KJG4</accession>